<accession>A0A2I0AYL9</accession>
<protein>
    <submittedName>
        <fullName evidence="1">Uncharacterized protein</fullName>
    </submittedName>
</protein>
<evidence type="ECO:0000313" key="2">
    <source>
        <dbReference type="Proteomes" id="UP000236161"/>
    </source>
</evidence>
<dbReference type="EMBL" id="KZ451935">
    <property type="protein sequence ID" value="PKA60641.1"/>
    <property type="molecule type" value="Genomic_DNA"/>
</dbReference>
<proteinExistence type="predicted"/>
<evidence type="ECO:0000313" key="1">
    <source>
        <dbReference type="EMBL" id="PKA60641.1"/>
    </source>
</evidence>
<gene>
    <name evidence="1" type="ORF">AXF42_Ash006275</name>
</gene>
<dbReference type="AlphaFoldDB" id="A0A2I0AYL9"/>
<dbReference type="Proteomes" id="UP000236161">
    <property type="component" value="Unassembled WGS sequence"/>
</dbReference>
<name>A0A2I0AYL9_9ASPA</name>
<keyword evidence="2" id="KW-1185">Reference proteome</keyword>
<organism evidence="1 2">
    <name type="scientific">Apostasia shenzhenica</name>
    <dbReference type="NCBI Taxonomy" id="1088818"/>
    <lineage>
        <taxon>Eukaryota</taxon>
        <taxon>Viridiplantae</taxon>
        <taxon>Streptophyta</taxon>
        <taxon>Embryophyta</taxon>
        <taxon>Tracheophyta</taxon>
        <taxon>Spermatophyta</taxon>
        <taxon>Magnoliopsida</taxon>
        <taxon>Liliopsida</taxon>
        <taxon>Asparagales</taxon>
        <taxon>Orchidaceae</taxon>
        <taxon>Apostasioideae</taxon>
        <taxon>Apostasia</taxon>
    </lineage>
</organism>
<reference evidence="1 2" key="1">
    <citation type="journal article" date="2017" name="Nature">
        <title>The Apostasia genome and the evolution of orchids.</title>
        <authorList>
            <person name="Zhang G.Q."/>
            <person name="Liu K.W."/>
            <person name="Li Z."/>
            <person name="Lohaus R."/>
            <person name="Hsiao Y.Y."/>
            <person name="Niu S.C."/>
            <person name="Wang J.Y."/>
            <person name="Lin Y.C."/>
            <person name="Xu Q."/>
            <person name="Chen L.J."/>
            <person name="Yoshida K."/>
            <person name="Fujiwara S."/>
            <person name="Wang Z.W."/>
            <person name="Zhang Y.Q."/>
            <person name="Mitsuda N."/>
            <person name="Wang M."/>
            <person name="Liu G.H."/>
            <person name="Pecoraro L."/>
            <person name="Huang H.X."/>
            <person name="Xiao X.J."/>
            <person name="Lin M."/>
            <person name="Wu X.Y."/>
            <person name="Wu W.L."/>
            <person name="Chen Y.Y."/>
            <person name="Chang S.B."/>
            <person name="Sakamoto S."/>
            <person name="Ohme-Takagi M."/>
            <person name="Yagi M."/>
            <person name="Zeng S.J."/>
            <person name="Shen C.Y."/>
            <person name="Yeh C.M."/>
            <person name="Luo Y.B."/>
            <person name="Tsai W.C."/>
            <person name="Van de Peer Y."/>
            <person name="Liu Z.J."/>
        </authorList>
    </citation>
    <scope>NUCLEOTIDE SEQUENCE [LARGE SCALE GENOMIC DNA]</scope>
    <source>
        <strain evidence="2">cv. Shenzhen</strain>
        <tissue evidence="1">Stem</tissue>
    </source>
</reference>
<sequence>MVGDDPINSVDAVICSQAKSLAIGWWLLDLEQKKRRKNKRMTVMKLTNFIADGVTISGGVSIVCGRLSRFGNGLGHRRDWAWLATPTTTTSCRRVGRRESLELCRR</sequence>